<evidence type="ECO:0000256" key="2">
    <source>
        <dbReference type="ARBA" id="ARBA00004651"/>
    </source>
</evidence>
<dbReference type="GO" id="GO:0005886">
    <property type="term" value="C:plasma membrane"/>
    <property type="evidence" value="ECO:0007669"/>
    <property type="project" value="UniProtKB-SubCell"/>
</dbReference>
<dbReference type="AlphaFoldDB" id="A0A1U9UTZ6"/>
<name>A0A1U9UTZ6_CUPNE</name>
<evidence type="ECO:0000256" key="5">
    <source>
        <dbReference type="ARBA" id="ARBA00022475"/>
    </source>
</evidence>
<evidence type="ECO:0000256" key="1">
    <source>
        <dbReference type="ARBA" id="ARBA00002684"/>
    </source>
</evidence>
<dbReference type="InterPro" id="IPR001992">
    <property type="entry name" value="T2SS_GspF/T4SS_PilC_CS"/>
</dbReference>
<dbReference type="PROSITE" id="PS00874">
    <property type="entry name" value="T2SP_F"/>
    <property type="match status" value="1"/>
</dbReference>
<protein>
    <recommendedName>
        <fullName evidence="9">General secretion pathway protein F</fullName>
    </recommendedName>
</protein>
<evidence type="ECO:0000256" key="10">
    <source>
        <dbReference type="RuleBase" id="RU003923"/>
    </source>
</evidence>
<gene>
    <name evidence="13" type="ORF">BJN34_17275</name>
</gene>
<accession>A0A1U9UTZ6</accession>
<evidence type="ECO:0000256" key="9">
    <source>
        <dbReference type="ARBA" id="ARBA00030750"/>
    </source>
</evidence>
<dbReference type="InterPro" id="IPR003004">
    <property type="entry name" value="GspF/PilC"/>
</dbReference>
<dbReference type="PRINTS" id="PR00812">
    <property type="entry name" value="BCTERIALGSPF"/>
</dbReference>
<keyword evidence="5" id="KW-1003">Cell membrane</keyword>
<evidence type="ECO:0000256" key="6">
    <source>
        <dbReference type="ARBA" id="ARBA00022692"/>
    </source>
</evidence>
<dbReference type="EMBL" id="CP017757">
    <property type="protein sequence ID" value="AQV95635.1"/>
    <property type="molecule type" value="Genomic_DNA"/>
</dbReference>
<evidence type="ECO:0000256" key="11">
    <source>
        <dbReference type="SAM" id="Phobius"/>
    </source>
</evidence>
<dbReference type="GO" id="GO:0009306">
    <property type="term" value="P:protein secretion"/>
    <property type="evidence" value="ECO:0007669"/>
    <property type="project" value="InterPro"/>
</dbReference>
<reference evidence="14" key="1">
    <citation type="submission" date="2017-02" db="EMBL/GenBank/DDBJ databases">
        <title>Complete genome sequence of Cupriavidus necator strain NH9, a 3-chlorobenzoate degrader.</title>
        <authorList>
            <person name="Moriuchi R."/>
            <person name="Dohra H."/>
            <person name="Ogawa N."/>
        </authorList>
    </citation>
    <scope>NUCLEOTIDE SEQUENCE [LARGE SCALE GENOMIC DNA]</scope>
    <source>
        <strain evidence="14">NH9</strain>
    </source>
</reference>
<dbReference type="PANTHER" id="PTHR30012">
    <property type="entry name" value="GENERAL SECRETION PATHWAY PROTEIN"/>
    <property type="match status" value="1"/>
</dbReference>
<feature type="transmembrane region" description="Helical" evidence="11">
    <location>
        <begin position="255"/>
        <end position="277"/>
    </location>
</feature>
<feature type="transmembrane region" description="Helical" evidence="11">
    <location>
        <begin position="360"/>
        <end position="381"/>
    </location>
</feature>
<feature type="transmembrane region" description="Helical" evidence="11">
    <location>
        <begin position="160"/>
        <end position="182"/>
    </location>
</feature>
<evidence type="ECO:0000256" key="7">
    <source>
        <dbReference type="ARBA" id="ARBA00022989"/>
    </source>
</evidence>
<evidence type="ECO:0000256" key="4">
    <source>
        <dbReference type="ARBA" id="ARBA00022448"/>
    </source>
</evidence>
<evidence type="ECO:0000313" key="14">
    <source>
        <dbReference type="Proteomes" id="UP000189627"/>
    </source>
</evidence>
<keyword evidence="4 10" id="KW-0813">Transport</keyword>
<evidence type="ECO:0000259" key="12">
    <source>
        <dbReference type="Pfam" id="PF00482"/>
    </source>
</evidence>
<dbReference type="KEGG" id="cuh:BJN34_17275"/>
<feature type="domain" description="Type II secretion system protein GspF" evidence="12">
    <location>
        <begin position="61"/>
        <end position="183"/>
    </location>
</feature>
<dbReference type="Pfam" id="PF00482">
    <property type="entry name" value="T2SSF"/>
    <property type="match status" value="2"/>
</dbReference>
<evidence type="ECO:0000256" key="3">
    <source>
        <dbReference type="ARBA" id="ARBA00005745"/>
    </source>
</evidence>
<dbReference type="InterPro" id="IPR018076">
    <property type="entry name" value="T2SS_GspF_dom"/>
</dbReference>
<comment type="similarity">
    <text evidence="3 10">Belongs to the GSP F family.</text>
</comment>
<feature type="domain" description="Type II secretion system protein GspF" evidence="12">
    <location>
        <begin position="262"/>
        <end position="383"/>
    </location>
</feature>
<keyword evidence="6 10" id="KW-0812">Transmembrane</keyword>
<comment type="function">
    <text evidence="1">Component of the type II secretion system inner membrane complex required for the energy-dependent secretion of extracellular factors such as proteases and toxins from the periplasm.</text>
</comment>
<dbReference type="Gene3D" id="1.20.81.30">
    <property type="entry name" value="Type II secretion system (T2SS), domain F"/>
    <property type="match status" value="2"/>
</dbReference>
<dbReference type="InterPro" id="IPR042094">
    <property type="entry name" value="T2SS_GspF_sf"/>
</dbReference>
<keyword evidence="7 11" id="KW-1133">Transmembrane helix</keyword>
<dbReference type="OrthoDB" id="9805682at2"/>
<sequence length="393" mass="42913">MNEFEARVLRDGHIESRRLQAQAMDDARRRLQDEGLRVLSLRATRRLRLPARKPRFALGIFIQELGVLLDAGLVLVEAMEALRDKGTGTTRQVLAQLLQAMYQGMPFSGAMARLPEVFPPLLVATAASSEHSGQLALALRRYRLYEAQLDTIRARVRGAMMYPAVVVAVGVLILLFMLFFVVPRFAAVFDSVANLPAGARFMVWWGAQVEARGMAIAVGMAGAVAAIVMAWRTAAVRGALSGLLWRIPALRAQRVLFVLARFYRTIGMLLSGGMTLVEAIELAGGMLPPDYRPDVARALAAVRAGQPLAATLTAHRLATPVAERLLRVGEQSGEIASMCERIALFHDEALERAIEVFSKVFGPVLMLVVGGLIGLVVFLLYMPIFELAGAIQE</sequence>
<dbReference type="Proteomes" id="UP000189627">
    <property type="component" value="Chromosome 1"/>
</dbReference>
<organism evidence="13 14">
    <name type="scientific">Cupriavidus necator</name>
    <name type="common">Alcaligenes eutrophus</name>
    <name type="synonym">Ralstonia eutropha</name>
    <dbReference type="NCBI Taxonomy" id="106590"/>
    <lineage>
        <taxon>Bacteria</taxon>
        <taxon>Pseudomonadati</taxon>
        <taxon>Pseudomonadota</taxon>
        <taxon>Betaproteobacteria</taxon>
        <taxon>Burkholderiales</taxon>
        <taxon>Burkholderiaceae</taxon>
        <taxon>Cupriavidus</taxon>
    </lineage>
</organism>
<dbReference type="RefSeq" id="WP_106062064.1">
    <property type="nucleotide sequence ID" value="NZ_CP017757.2"/>
</dbReference>
<evidence type="ECO:0000313" key="13">
    <source>
        <dbReference type="EMBL" id="AQV95635.1"/>
    </source>
</evidence>
<evidence type="ECO:0000256" key="8">
    <source>
        <dbReference type="ARBA" id="ARBA00023136"/>
    </source>
</evidence>
<feature type="transmembrane region" description="Helical" evidence="11">
    <location>
        <begin position="214"/>
        <end position="234"/>
    </location>
</feature>
<proteinExistence type="inferred from homology"/>
<dbReference type="PANTHER" id="PTHR30012:SF0">
    <property type="entry name" value="TYPE II SECRETION SYSTEM PROTEIN F-RELATED"/>
    <property type="match status" value="1"/>
</dbReference>
<comment type="subcellular location">
    <subcellularLocation>
        <location evidence="10">Cell inner membrane</location>
        <topology evidence="10">Multi-pass membrane protein</topology>
    </subcellularLocation>
    <subcellularLocation>
        <location evidence="2">Cell membrane</location>
        <topology evidence="2">Multi-pass membrane protein</topology>
    </subcellularLocation>
</comment>
<keyword evidence="8 11" id="KW-0472">Membrane</keyword>